<evidence type="ECO:0000256" key="1">
    <source>
        <dbReference type="ARBA" id="ARBA00006484"/>
    </source>
</evidence>
<name>A0A0J1BB63_9TREE</name>
<organism evidence="5 6">
    <name type="scientific">Cutaneotrichosporon oleaginosum</name>
    <dbReference type="NCBI Taxonomy" id="879819"/>
    <lineage>
        <taxon>Eukaryota</taxon>
        <taxon>Fungi</taxon>
        <taxon>Dikarya</taxon>
        <taxon>Basidiomycota</taxon>
        <taxon>Agaricomycotina</taxon>
        <taxon>Tremellomycetes</taxon>
        <taxon>Trichosporonales</taxon>
        <taxon>Trichosporonaceae</taxon>
        <taxon>Cutaneotrichosporon</taxon>
    </lineage>
</organism>
<accession>A0A0J1BB63</accession>
<gene>
    <name evidence="5" type="ORF">CC85DRAFT_325742</name>
</gene>
<protein>
    <submittedName>
        <fullName evidence="5">NAD(P)-binding protein</fullName>
    </submittedName>
</protein>
<dbReference type="PANTHER" id="PTHR43391:SF14">
    <property type="entry name" value="DEHYDROGENASE_REDUCTASE SDR FAMILY PROTEIN 7-LIKE"/>
    <property type="match status" value="1"/>
</dbReference>
<keyword evidence="2" id="KW-0521">NADP</keyword>
<proteinExistence type="inferred from homology"/>
<keyword evidence="4" id="KW-1133">Transmembrane helix</keyword>
<sequence length="381" mass="40599">MQAPDVHPALYVLLALPILAVVLRARRGPSREKIIKPTDERVVLLGSSSGVGKDLAFAYAKRGAKIVLVARRASSLEEVKAQCVALGLKEDRIIVCPADIRNPSDLLGVRDAVVNAWGGLDTLHILAGVPSTRTLLQIAGVDLVPEPRPIVPRPRLVPAEDLAWVGPGGAYHSATHLPTARGLEAVAAEARACSEINFVGTVLALAAFLPVLCVSSASPAIHHLSSVAAAIAAPSRCIYSATKSAALMAVESARVECEGAGVRFFSLLPGTIDNEFRTKTPWSQNGGNCEVEKGVKAGWTEKLLLPPQAVVDAILTQLALPPAPYPVIPYPPFSWVPALRAPPKSTFFLPYMYKLATLMALTPLGYLYVEPNARKKYGLRP</sequence>
<evidence type="ECO:0000313" key="6">
    <source>
        <dbReference type="Proteomes" id="UP000053611"/>
    </source>
</evidence>
<comment type="similarity">
    <text evidence="1">Belongs to the short-chain dehydrogenases/reductases (SDR) family.</text>
</comment>
<keyword evidence="3" id="KW-0560">Oxidoreductase</keyword>
<keyword evidence="4" id="KW-0812">Transmembrane</keyword>
<feature type="transmembrane region" description="Helical" evidence="4">
    <location>
        <begin position="198"/>
        <end position="217"/>
    </location>
</feature>
<reference evidence="5 6" key="1">
    <citation type="submission" date="2015-03" db="EMBL/GenBank/DDBJ databases">
        <title>Genomics and transcriptomics of the oil-accumulating basidiomycete yeast T. oleaginosus allow insights into substrate utilization and the diverse evolutionary trajectories of mating systems in fungi.</title>
        <authorList>
            <consortium name="DOE Joint Genome Institute"/>
            <person name="Kourist R."/>
            <person name="Kracht O."/>
            <person name="Bracharz F."/>
            <person name="Lipzen A."/>
            <person name="Nolan M."/>
            <person name="Ohm R."/>
            <person name="Grigoriev I."/>
            <person name="Sun S."/>
            <person name="Heitman J."/>
            <person name="Bruck T."/>
            <person name="Nowrousian M."/>
        </authorList>
    </citation>
    <scope>NUCLEOTIDE SEQUENCE [LARGE SCALE GENOMIC DNA]</scope>
    <source>
        <strain evidence="5 6">IBC0246</strain>
    </source>
</reference>
<keyword evidence="4" id="KW-0472">Membrane</keyword>
<evidence type="ECO:0000256" key="2">
    <source>
        <dbReference type="ARBA" id="ARBA00022857"/>
    </source>
</evidence>
<evidence type="ECO:0000256" key="3">
    <source>
        <dbReference type="ARBA" id="ARBA00023002"/>
    </source>
</evidence>
<keyword evidence="6" id="KW-1185">Reference proteome</keyword>
<dbReference type="InterPro" id="IPR002347">
    <property type="entry name" value="SDR_fam"/>
</dbReference>
<dbReference type="InterPro" id="IPR036291">
    <property type="entry name" value="NAD(P)-bd_dom_sf"/>
</dbReference>
<evidence type="ECO:0000256" key="4">
    <source>
        <dbReference type="SAM" id="Phobius"/>
    </source>
</evidence>
<dbReference type="OrthoDB" id="37659at2759"/>
<dbReference type="GO" id="GO:0016491">
    <property type="term" value="F:oxidoreductase activity"/>
    <property type="evidence" value="ECO:0007669"/>
    <property type="project" value="UniProtKB-KW"/>
</dbReference>
<dbReference type="Pfam" id="PF00106">
    <property type="entry name" value="adh_short"/>
    <property type="match status" value="2"/>
</dbReference>
<feature type="transmembrane region" description="Helical" evidence="4">
    <location>
        <begin position="6"/>
        <end position="23"/>
    </location>
</feature>
<feature type="transmembrane region" description="Helical" evidence="4">
    <location>
        <begin position="351"/>
        <end position="369"/>
    </location>
</feature>
<dbReference type="Proteomes" id="UP000053611">
    <property type="component" value="Unassembled WGS sequence"/>
</dbReference>
<dbReference type="EMBL" id="KQ087182">
    <property type="protein sequence ID" value="KLT45219.1"/>
    <property type="molecule type" value="Genomic_DNA"/>
</dbReference>
<dbReference type="STRING" id="879819.A0A0J1BB63"/>
<dbReference type="Gene3D" id="3.40.50.720">
    <property type="entry name" value="NAD(P)-binding Rossmann-like Domain"/>
    <property type="match status" value="1"/>
</dbReference>
<dbReference type="GeneID" id="28986970"/>
<dbReference type="AlphaFoldDB" id="A0A0J1BB63"/>
<dbReference type="GO" id="GO:0005829">
    <property type="term" value="C:cytosol"/>
    <property type="evidence" value="ECO:0007669"/>
    <property type="project" value="TreeGrafter"/>
</dbReference>
<dbReference type="RefSeq" id="XP_018281710.1">
    <property type="nucleotide sequence ID" value="XM_018426367.1"/>
</dbReference>
<dbReference type="PANTHER" id="PTHR43391">
    <property type="entry name" value="RETINOL DEHYDROGENASE-RELATED"/>
    <property type="match status" value="1"/>
</dbReference>
<evidence type="ECO:0000313" key="5">
    <source>
        <dbReference type="EMBL" id="KLT45219.1"/>
    </source>
</evidence>
<dbReference type="SUPFAM" id="SSF51735">
    <property type="entry name" value="NAD(P)-binding Rossmann-fold domains"/>
    <property type="match status" value="1"/>
</dbReference>
<dbReference type="PRINTS" id="PR00081">
    <property type="entry name" value="GDHRDH"/>
</dbReference>